<proteinExistence type="inferred from homology"/>
<reference evidence="3 4" key="1">
    <citation type="submission" date="2016-11" db="EMBL/GenBank/DDBJ databases">
        <authorList>
            <person name="Jaros S."/>
            <person name="Januszkiewicz K."/>
            <person name="Wedrychowicz H."/>
        </authorList>
    </citation>
    <scope>NUCLEOTIDE SEQUENCE [LARGE SCALE GENOMIC DNA]</scope>
    <source>
        <strain evidence="3 4">DSM 46144</strain>
    </source>
</reference>
<dbReference type="SUPFAM" id="SSF54637">
    <property type="entry name" value="Thioesterase/thiol ester dehydrase-isomerase"/>
    <property type="match status" value="1"/>
</dbReference>
<evidence type="ECO:0000313" key="3">
    <source>
        <dbReference type="EMBL" id="SHM67368.1"/>
    </source>
</evidence>
<keyword evidence="4" id="KW-1185">Reference proteome</keyword>
<name>A0A1M7KPE7_9ACTN</name>
<dbReference type="InterPro" id="IPR029069">
    <property type="entry name" value="HotDog_dom_sf"/>
</dbReference>
<evidence type="ECO:0000313" key="4">
    <source>
        <dbReference type="Proteomes" id="UP000184440"/>
    </source>
</evidence>
<dbReference type="OrthoDB" id="9800237at2"/>
<gene>
    <name evidence="3" type="ORF">SAMN05443668_1011214</name>
</gene>
<organism evidence="3 4">
    <name type="scientific">Cryptosporangium aurantiacum</name>
    <dbReference type="NCBI Taxonomy" id="134849"/>
    <lineage>
        <taxon>Bacteria</taxon>
        <taxon>Bacillati</taxon>
        <taxon>Actinomycetota</taxon>
        <taxon>Actinomycetes</taxon>
        <taxon>Cryptosporangiales</taxon>
        <taxon>Cryptosporangiaceae</taxon>
        <taxon>Cryptosporangium</taxon>
    </lineage>
</organism>
<dbReference type="AlphaFoldDB" id="A0A1M7KPE7"/>
<protein>
    <submittedName>
        <fullName evidence="3">Acyl dehydratase</fullName>
    </submittedName>
</protein>
<dbReference type="Gene3D" id="3.10.129.10">
    <property type="entry name" value="Hotdog Thioesterase"/>
    <property type="match status" value="1"/>
</dbReference>
<evidence type="ECO:0000259" key="2">
    <source>
        <dbReference type="Pfam" id="PF01575"/>
    </source>
</evidence>
<dbReference type="STRING" id="134849.SAMN05443668_1011214"/>
<sequence length="139" mass="15180">MTQQVSVAPTVGEELPPFVRETGFAAWNRYAAVNDEFVPIHMDDEAGKAAGYPTAFGMGNLQWSYLHILVRQWLAGRGRIVRLSCQFRNPNLKGQTVTARGVVESVSEEGGVISAELRIWTETQDGAQLAPGTATVVFD</sequence>
<dbReference type="EMBL" id="FRCS01000001">
    <property type="protein sequence ID" value="SHM67368.1"/>
    <property type="molecule type" value="Genomic_DNA"/>
</dbReference>
<feature type="domain" description="MaoC-like" evidence="2">
    <location>
        <begin position="27"/>
        <end position="108"/>
    </location>
</feature>
<dbReference type="Proteomes" id="UP000184440">
    <property type="component" value="Unassembled WGS sequence"/>
</dbReference>
<dbReference type="InterPro" id="IPR002539">
    <property type="entry name" value="MaoC-like_dom"/>
</dbReference>
<evidence type="ECO:0000256" key="1">
    <source>
        <dbReference type="ARBA" id="ARBA00005254"/>
    </source>
</evidence>
<dbReference type="Pfam" id="PF01575">
    <property type="entry name" value="MaoC_dehydratas"/>
    <property type="match status" value="1"/>
</dbReference>
<dbReference type="RefSeq" id="WP_073252211.1">
    <property type="nucleotide sequence ID" value="NZ_FRCS01000001.1"/>
</dbReference>
<accession>A0A1M7KPE7</accession>
<comment type="similarity">
    <text evidence="1">Belongs to the enoyl-CoA hydratase/isomerase family.</text>
</comment>